<proteinExistence type="predicted"/>
<feature type="non-terminal residue" evidence="3">
    <location>
        <position position="1"/>
    </location>
</feature>
<dbReference type="CDD" id="cd07990">
    <property type="entry name" value="LPLAT_LCLAT1-like"/>
    <property type="match status" value="1"/>
</dbReference>
<protein>
    <submittedName>
        <fullName evidence="3">Lclat1 protein</fullName>
    </submittedName>
</protein>
<keyword evidence="1" id="KW-1133">Transmembrane helix</keyword>
<dbReference type="GO" id="GO:0005783">
    <property type="term" value="C:endoplasmic reticulum"/>
    <property type="evidence" value="ECO:0007669"/>
    <property type="project" value="TreeGrafter"/>
</dbReference>
<accession>A0A812L2Z2</accession>
<keyword evidence="4" id="KW-1185">Reference proteome</keyword>
<dbReference type="PANTHER" id="PTHR10983">
    <property type="entry name" value="1-ACYLGLYCEROL-3-PHOSPHATE ACYLTRANSFERASE-RELATED"/>
    <property type="match status" value="1"/>
</dbReference>
<evidence type="ECO:0000313" key="3">
    <source>
        <dbReference type="EMBL" id="CAE7238070.1"/>
    </source>
</evidence>
<dbReference type="SMART" id="SM00563">
    <property type="entry name" value="PlsC"/>
    <property type="match status" value="1"/>
</dbReference>
<dbReference type="InterPro" id="IPR002123">
    <property type="entry name" value="Plipid/glycerol_acylTrfase"/>
</dbReference>
<dbReference type="SUPFAM" id="SSF69593">
    <property type="entry name" value="Glycerol-3-phosphate (1)-acyltransferase"/>
    <property type="match status" value="1"/>
</dbReference>
<feature type="transmembrane region" description="Helical" evidence="1">
    <location>
        <begin position="12"/>
        <end position="33"/>
    </location>
</feature>
<gene>
    <name evidence="3" type="primary">Lclat1</name>
    <name evidence="3" type="ORF">SPIL2461_LOCUS3958</name>
</gene>
<evidence type="ECO:0000256" key="1">
    <source>
        <dbReference type="SAM" id="Phobius"/>
    </source>
</evidence>
<dbReference type="AlphaFoldDB" id="A0A812L2Z2"/>
<feature type="transmembrane region" description="Helical" evidence="1">
    <location>
        <begin position="353"/>
        <end position="372"/>
    </location>
</feature>
<evidence type="ECO:0000259" key="2">
    <source>
        <dbReference type="SMART" id="SM00563"/>
    </source>
</evidence>
<dbReference type="GO" id="GO:0016746">
    <property type="term" value="F:acyltransferase activity"/>
    <property type="evidence" value="ECO:0007669"/>
    <property type="project" value="InterPro"/>
</dbReference>
<reference evidence="3" key="1">
    <citation type="submission" date="2021-02" db="EMBL/GenBank/DDBJ databases">
        <authorList>
            <person name="Dougan E. K."/>
            <person name="Rhodes N."/>
            <person name="Thang M."/>
            <person name="Chan C."/>
        </authorList>
    </citation>
    <scope>NUCLEOTIDE SEQUENCE</scope>
</reference>
<dbReference type="Pfam" id="PF01553">
    <property type="entry name" value="Acyltransferase"/>
    <property type="match status" value="1"/>
</dbReference>
<dbReference type="OrthoDB" id="415964at2759"/>
<organism evidence="3 4">
    <name type="scientific">Symbiodinium pilosum</name>
    <name type="common">Dinoflagellate</name>
    <dbReference type="NCBI Taxonomy" id="2952"/>
    <lineage>
        <taxon>Eukaryota</taxon>
        <taxon>Sar</taxon>
        <taxon>Alveolata</taxon>
        <taxon>Dinophyceae</taxon>
        <taxon>Suessiales</taxon>
        <taxon>Symbiodiniaceae</taxon>
        <taxon>Symbiodinium</taxon>
    </lineage>
</organism>
<feature type="domain" description="Phospholipid/glycerol acyltransferase" evidence="2">
    <location>
        <begin position="95"/>
        <end position="217"/>
    </location>
</feature>
<name>A0A812L2Z2_SYMPI</name>
<sequence length="381" mass="41711">MTATGPLHTRLAAWCVLLIWVQTSILTCCTILLPALPLLLLPSSIARSIFCEIAASCQAGWFGLSVFCLRCVLGTRIIIHPCASNVQDLKLQGDLLLISNHPTRLDWMYLWTLAAVLGRLPGLKIVLKDNLKAAPGFGWAVQCFAYPFMCRRDREADLRVLRNVCQHSGGGGKLALLLFPEGTDLSESNLEKSQSYARKEGLQIYSQVLHPRTAGFVTAWEALQDVAKELQTSPPMLLDVTIAYVAPMSANLPDEDAVFVRGHIPNEVHIRLRHVEEPGTAELCQRIFAEKEDLLKQFHGQTDDAAQTSGPNAFTSEGSIELEDVGGVQTRILASLIAVLAVEAWGWMLFRWFGGSCSLLLILVACACFVVLGKTTGGIDK</sequence>
<keyword evidence="1" id="KW-0472">Membrane</keyword>
<evidence type="ECO:0000313" key="4">
    <source>
        <dbReference type="Proteomes" id="UP000649617"/>
    </source>
</evidence>
<dbReference type="PANTHER" id="PTHR10983:SF16">
    <property type="entry name" value="LYSOCARDIOLIPIN ACYLTRANSFERASE 1"/>
    <property type="match status" value="1"/>
</dbReference>
<comment type="caution">
    <text evidence="3">The sequence shown here is derived from an EMBL/GenBank/DDBJ whole genome shotgun (WGS) entry which is preliminary data.</text>
</comment>
<keyword evidence="1" id="KW-0812">Transmembrane</keyword>
<dbReference type="EMBL" id="CAJNIZ010005018">
    <property type="protein sequence ID" value="CAE7238070.1"/>
    <property type="molecule type" value="Genomic_DNA"/>
</dbReference>
<dbReference type="Proteomes" id="UP000649617">
    <property type="component" value="Unassembled WGS sequence"/>
</dbReference>
<dbReference type="GO" id="GO:0036149">
    <property type="term" value="P:phosphatidylinositol acyl-chain remodeling"/>
    <property type="evidence" value="ECO:0007669"/>
    <property type="project" value="TreeGrafter"/>
</dbReference>